<dbReference type="InterPro" id="IPR016171">
    <property type="entry name" value="Vanillyl_alc_oxidase_C-sub2"/>
</dbReference>
<dbReference type="InterPro" id="IPR006094">
    <property type="entry name" value="Oxid_FAD_bind_N"/>
</dbReference>
<accession>A0ABX2T211</accession>
<evidence type="ECO:0000256" key="2">
    <source>
        <dbReference type="ARBA" id="ARBA00008000"/>
    </source>
</evidence>
<dbReference type="EMBL" id="JABFDB010000001">
    <property type="protein sequence ID" value="NYZ18283.1"/>
    <property type="molecule type" value="Genomic_DNA"/>
</dbReference>
<evidence type="ECO:0000256" key="7">
    <source>
        <dbReference type="ARBA" id="ARBA00038897"/>
    </source>
</evidence>
<evidence type="ECO:0000313" key="9">
    <source>
        <dbReference type="EMBL" id="NYZ18283.1"/>
    </source>
</evidence>
<protein>
    <recommendedName>
        <fullName evidence="7">D-lactate dehydrogenase (cytochrome)</fullName>
        <ecNumber evidence="7">1.1.2.4</ecNumber>
    </recommendedName>
</protein>
<dbReference type="PANTHER" id="PTHR11748">
    <property type="entry name" value="D-LACTATE DEHYDROGENASE"/>
    <property type="match status" value="1"/>
</dbReference>
<evidence type="ECO:0000259" key="8">
    <source>
        <dbReference type="PROSITE" id="PS51387"/>
    </source>
</evidence>
<reference evidence="9 10" key="1">
    <citation type="submission" date="2020-05" db="EMBL/GenBank/DDBJ databases">
        <title>Azospirillum oleiclasticum sp. nov, a nitrogen-fixing and heavy crude oil-emulsifying bacterium isolated from the crude oil of Yumen Oilfield.</title>
        <authorList>
            <person name="Wu D."/>
            <person name="Cai M."/>
            <person name="Zhang X."/>
        </authorList>
    </citation>
    <scope>NUCLEOTIDE SEQUENCE [LARGE SCALE GENOMIC DNA]</scope>
    <source>
        <strain evidence="9 10">ROY-1-1-2</strain>
    </source>
</reference>
<dbReference type="PANTHER" id="PTHR11748:SF111">
    <property type="entry name" value="D-LACTATE DEHYDROGENASE, MITOCHONDRIAL-RELATED"/>
    <property type="match status" value="1"/>
</dbReference>
<keyword evidence="5" id="KW-0809">Transit peptide</keyword>
<feature type="domain" description="FAD-binding PCMH-type" evidence="8">
    <location>
        <begin position="46"/>
        <end position="223"/>
    </location>
</feature>
<evidence type="ECO:0000256" key="4">
    <source>
        <dbReference type="ARBA" id="ARBA00022827"/>
    </source>
</evidence>
<dbReference type="Proteomes" id="UP000584642">
    <property type="component" value="Unassembled WGS sequence"/>
</dbReference>
<dbReference type="Gene3D" id="3.30.70.2740">
    <property type="match status" value="1"/>
</dbReference>
<keyword evidence="4" id="KW-0274">FAD</keyword>
<gene>
    <name evidence="9" type="ORF">HND93_01050</name>
</gene>
<dbReference type="Pfam" id="PF02913">
    <property type="entry name" value="FAD-oxidase_C"/>
    <property type="match status" value="1"/>
</dbReference>
<dbReference type="RefSeq" id="WP_180280039.1">
    <property type="nucleotide sequence ID" value="NZ_JABFDB010000001.1"/>
</dbReference>
<comment type="caution">
    <text evidence="9">The sequence shown here is derived from an EMBL/GenBank/DDBJ whole genome shotgun (WGS) entry which is preliminary data.</text>
</comment>
<organism evidence="9 10">
    <name type="scientific">Azospirillum oleiclasticum</name>
    <dbReference type="NCBI Taxonomy" id="2735135"/>
    <lineage>
        <taxon>Bacteria</taxon>
        <taxon>Pseudomonadati</taxon>
        <taxon>Pseudomonadota</taxon>
        <taxon>Alphaproteobacteria</taxon>
        <taxon>Rhodospirillales</taxon>
        <taxon>Azospirillaceae</taxon>
        <taxon>Azospirillum</taxon>
    </lineage>
</organism>
<comment type="similarity">
    <text evidence="2">Belongs to the FAD-binding oxidoreductase/transferase type 4 family.</text>
</comment>
<dbReference type="SUPFAM" id="SSF55103">
    <property type="entry name" value="FAD-linked oxidases, C-terminal domain"/>
    <property type="match status" value="1"/>
</dbReference>
<dbReference type="InterPro" id="IPR016169">
    <property type="entry name" value="FAD-bd_PCMH_sub2"/>
</dbReference>
<keyword evidence="3" id="KW-0285">Flavoprotein</keyword>
<keyword evidence="10" id="KW-1185">Reference proteome</keyword>
<name>A0ABX2T211_9PROT</name>
<dbReference type="Gene3D" id="1.10.45.10">
    <property type="entry name" value="Vanillyl-alcohol Oxidase, Chain A, domain 4"/>
    <property type="match status" value="1"/>
</dbReference>
<evidence type="ECO:0000256" key="3">
    <source>
        <dbReference type="ARBA" id="ARBA00022630"/>
    </source>
</evidence>
<dbReference type="InterPro" id="IPR004113">
    <property type="entry name" value="FAD-bd_oxidored_4_C"/>
</dbReference>
<dbReference type="InterPro" id="IPR016164">
    <property type="entry name" value="FAD-linked_Oxase-like_C"/>
</dbReference>
<sequence>MTAVAARPRAAMSEQALAELKALLGDRLSTAAAVREQHGKDESYHAVEAPDAVAFALSTEEVSAVVKVCARHKLPVVPFGTGTSLEGGVGALAGGVCIDVSGMKEVLRVSTDDLDVTVQAGVTRKQLNEHLRDTGLFFPIDPGADASLGGMSATRASGTNAVRYGTMRENVLGLTVVLADGRIIRTGGRARKSAAGYDLTRLFVGSEGTLGVITEVTLRLYGIPEAISSAVCAFTDIRGAVDTVIQTIQAGIPVARIELLDEVQMGAVNRYSKLSYAEAPTLFFEFHGTSAGVQEQAEMVSALAAENGGMDFQWATRAEERNALWTARHNAYYAALALRPGSRGWPTDVCVPISRLADCIIETKRDLAQSTLLAPLVGHVGDGNFHLVYVIDPDRPEEMAEAKRLNDRMVDRALAMGGTCTGEHGVGYGKIEFLAKEAGNAYAVMGELKRAFDPDNLMNPGKVVRL</sequence>
<evidence type="ECO:0000256" key="6">
    <source>
        <dbReference type="ARBA" id="ARBA00023002"/>
    </source>
</evidence>
<dbReference type="InterPro" id="IPR036318">
    <property type="entry name" value="FAD-bd_PCMH-like_sf"/>
</dbReference>
<evidence type="ECO:0000256" key="5">
    <source>
        <dbReference type="ARBA" id="ARBA00022946"/>
    </source>
</evidence>
<evidence type="ECO:0000313" key="10">
    <source>
        <dbReference type="Proteomes" id="UP000584642"/>
    </source>
</evidence>
<proteinExistence type="inferred from homology"/>
<evidence type="ECO:0000256" key="1">
    <source>
        <dbReference type="ARBA" id="ARBA00001974"/>
    </source>
</evidence>
<dbReference type="PROSITE" id="PS51387">
    <property type="entry name" value="FAD_PCMH"/>
    <property type="match status" value="1"/>
</dbReference>
<dbReference type="SUPFAM" id="SSF56176">
    <property type="entry name" value="FAD-binding/transporter-associated domain-like"/>
    <property type="match status" value="1"/>
</dbReference>
<dbReference type="Gene3D" id="3.30.465.10">
    <property type="match status" value="1"/>
</dbReference>
<keyword evidence="6" id="KW-0560">Oxidoreductase</keyword>
<comment type="cofactor">
    <cofactor evidence="1">
        <name>FAD</name>
        <dbReference type="ChEBI" id="CHEBI:57692"/>
    </cofactor>
</comment>
<dbReference type="EC" id="1.1.2.4" evidence="7"/>
<dbReference type="InterPro" id="IPR016166">
    <property type="entry name" value="FAD-bd_PCMH"/>
</dbReference>
<dbReference type="Pfam" id="PF01565">
    <property type="entry name" value="FAD_binding_4"/>
    <property type="match status" value="1"/>
</dbReference>